<name>A0A9X2BTY8_9PROT</name>
<keyword evidence="4" id="KW-1185">Reference proteome</keyword>
<dbReference type="PANTHER" id="PTHR35565">
    <property type="entry name" value="CYTOPLASMIC PROTEIN-RELATED"/>
    <property type="match status" value="1"/>
</dbReference>
<dbReference type="InterPro" id="IPR044032">
    <property type="entry name" value="TssC1_C"/>
</dbReference>
<evidence type="ECO:0000259" key="2">
    <source>
        <dbReference type="Pfam" id="PF18945"/>
    </source>
</evidence>
<feature type="domain" description="TssC1 C-terminal" evidence="2">
    <location>
        <begin position="400"/>
        <end position="509"/>
    </location>
</feature>
<dbReference type="AlphaFoldDB" id="A0A9X2BTY8"/>
<dbReference type="InterPro" id="IPR044031">
    <property type="entry name" value="TssC1_N"/>
</dbReference>
<feature type="domain" description="TssC1 N-terminal" evidence="1">
    <location>
        <begin position="79"/>
        <end position="389"/>
    </location>
</feature>
<sequence length="518" mass="56473">MAPALRDIVLRGRYFGHAAPEGAAALAGFLAGRSPADALRAWFGEESLRLFAGLRGTGGDGGPEAVWRDAVACIEEAVDRDIAAIDAMLAAQLDRVLHHQAMRRLEGRWRGLSWLVEQVPPAARIRVRLLDLRWGELCRDLARAVEFDQSNLFRKIYEDEFGIAGGEPFGLLCADYEVRHGPMEGYPTDDVAALGSLAAVAAAAFAPLLIGASPALLGLDSFAGSPVAADLADALQTAERQRWRSLQGREDTRFLGVLLPRVLARAPWPDDGTRPDRFRYREHAPDAEARVWSTPVHAFAAVAMRAFARFGWPADVRGAQLGEQAMGGVVDMLPDERFPSDPEGRPPRAPMELYLTDEQERQLSEAGLIPLVALDGLPEASFGTVPSLHRPLRMTGSAPEANQRLSAQFNAMLCVSRFAHCIKLMGRDMVGVFNNANEIEMRLQRWLDGFSNTLASDDPGLAARYPLREARVEVRERPGQPGVYGCVIHLQPHYQLDEVGAAFRLVADLAAPRAGAAA</sequence>
<dbReference type="Pfam" id="PF18945">
    <property type="entry name" value="VipB_2"/>
    <property type="match status" value="1"/>
</dbReference>
<comment type="caution">
    <text evidence="3">The sequence shown here is derived from an EMBL/GenBank/DDBJ whole genome shotgun (WGS) entry which is preliminary data.</text>
</comment>
<dbReference type="RefSeq" id="WP_248667264.1">
    <property type="nucleotide sequence ID" value="NZ_JALPRX010000050.1"/>
</dbReference>
<gene>
    <name evidence="3" type="primary">tssC</name>
    <name evidence="3" type="ORF">M0638_12190</name>
</gene>
<proteinExistence type="predicted"/>
<dbReference type="NCBIfam" id="TIGR03355">
    <property type="entry name" value="VI_chp_2"/>
    <property type="match status" value="1"/>
</dbReference>
<evidence type="ECO:0000313" key="3">
    <source>
        <dbReference type="EMBL" id="MCK8785143.1"/>
    </source>
</evidence>
<reference evidence="3" key="1">
    <citation type="submission" date="2022-04" db="EMBL/GenBank/DDBJ databases">
        <title>Roseomonas acroporae sp. nov., isolated from coral Acropora digitifera.</title>
        <authorList>
            <person name="Sun H."/>
        </authorList>
    </citation>
    <scope>NUCLEOTIDE SEQUENCE</scope>
    <source>
        <strain evidence="3">NAR14</strain>
    </source>
</reference>
<dbReference type="PANTHER" id="PTHR35565:SF3">
    <property type="entry name" value="TYPE VI SECRETION SYSTEM SHEATH PROTEIN TSSC1"/>
    <property type="match status" value="1"/>
</dbReference>
<evidence type="ECO:0000259" key="1">
    <source>
        <dbReference type="Pfam" id="PF05943"/>
    </source>
</evidence>
<dbReference type="Pfam" id="PF05943">
    <property type="entry name" value="VipB"/>
    <property type="match status" value="1"/>
</dbReference>
<dbReference type="EMBL" id="JALPRX010000050">
    <property type="protein sequence ID" value="MCK8785143.1"/>
    <property type="molecule type" value="Genomic_DNA"/>
</dbReference>
<dbReference type="Proteomes" id="UP001139516">
    <property type="component" value="Unassembled WGS sequence"/>
</dbReference>
<protein>
    <submittedName>
        <fullName evidence="3">Type VI secretion system contractile sheath large subunit</fullName>
    </submittedName>
</protein>
<evidence type="ECO:0000313" key="4">
    <source>
        <dbReference type="Proteomes" id="UP001139516"/>
    </source>
</evidence>
<dbReference type="InterPro" id="IPR010269">
    <property type="entry name" value="T6SS_TssC-like"/>
</dbReference>
<organism evidence="3 4">
    <name type="scientific">Roseomonas acroporae</name>
    <dbReference type="NCBI Taxonomy" id="2937791"/>
    <lineage>
        <taxon>Bacteria</taxon>
        <taxon>Pseudomonadati</taxon>
        <taxon>Pseudomonadota</taxon>
        <taxon>Alphaproteobacteria</taxon>
        <taxon>Acetobacterales</taxon>
        <taxon>Roseomonadaceae</taxon>
        <taxon>Roseomonas</taxon>
    </lineage>
</organism>
<accession>A0A9X2BTY8</accession>